<dbReference type="EMBL" id="JAFNEN010000948">
    <property type="protein sequence ID" value="KAG8175844.1"/>
    <property type="molecule type" value="Genomic_DNA"/>
</dbReference>
<keyword evidence="2" id="KW-1185">Reference proteome</keyword>
<evidence type="ECO:0000313" key="2">
    <source>
        <dbReference type="Proteomes" id="UP000827092"/>
    </source>
</evidence>
<dbReference type="AlphaFoldDB" id="A0AAV6TVS6"/>
<organism evidence="1 2">
    <name type="scientific">Oedothorax gibbosus</name>
    <dbReference type="NCBI Taxonomy" id="931172"/>
    <lineage>
        <taxon>Eukaryota</taxon>
        <taxon>Metazoa</taxon>
        <taxon>Ecdysozoa</taxon>
        <taxon>Arthropoda</taxon>
        <taxon>Chelicerata</taxon>
        <taxon>Arachnida</taxon>
        <taxon>Araneae</taxon>
        <taxon>Araneomorphae</taxon>
        <taxon>Entelegynae</taxon>
        <taxon>Araneoidea</taxon>
        <taxon>Linyphiidae</taxon>
        <taxon>Erigoninae</taxon>
        <taxon>Oedothorax</taxon>
    </lineage>
</organism>
<gene>
    <name evidence="1" type="ORF">JTE90_013394</name>
</gene>
<proteinExistence type="predicted"/>
<comment type="caution">
    <text evidence="1">The sequence shown here is derived from an EMBL/GenBank/DDBJ whole genome shotgun (WGS) entry which is preliminary data.</text>
</comment>
<sequence>MHSGSSRGGACSKKMMLSSTTCSTRSSCILHNICHELQEEFLYEWIKGVVLDTDDTAVFTAADSSDARHLLVYWCAVN</sequence>
<accession>A0AAV6TVS6</accession>
<evidence type="ECO:0000313" key="1">
    <source>
        <dbReference type="EMBL" id="KAG8175844.1"/>
    </source>
</evidence>
<dbReference type="Proteomes" id="UP000827092">
    <property type="component" value="Unassembled WGS sequence"/>
</dbReference>
<protein>
    <submittedName>
        <fullName evidence="1">Uncharacterized protein</fullName>
    </submittedName>
</protein>
<name>A0AAV6TVS6_9ARAC</name>
<reference evidence="1 2" key="1">
    <citation type="journal article" date="2022" name="Nat. Ecol. Evol.">
        <title>A masculinizing supergene underlies an exaggerated male reproductive morph in a spider.</title>
        <authorList>
            <person name="Hendrickx F."/>
            <person name="De Corte Z."/>
            <person name="Sonet G."/>
            <person name="Van Belleghem S.M."/>
            <person name="Kostlbacher S."/>
            <person name="Vangestel C."/>
        </authorList>
    </citation>
    <scope>NUCLEOTIDE SEQUENCE [LARGE SCALE GENOMIC DNA]</scope>
    <source>
        <strain evidence="1">W744_W776</strain>
    </source>
</reference>